<feature type="transmembrane region" description="Helical" evidence="7">
    <location>
        <begin position="108"/>
        <end position="128"/>
    </location>
</feature>
<evidence type="ECO:0000313" key="9">
    <source>
        <dbReference type="Proteomes" id="UP000680670"/>
    </source>
</evidence>
<comment type="similarity">
    <text evidence="2">Belongs to the chromate ion transporter (CHR) (TC 2.A.51) family.</text>
</comment>
<dbReference type="InterPro" id="IPR052518">
    <property type="entry name" value="CHR_Transporter"/>
</dbReference>
<sequence>MMIYWDLFWAFFVANILGYGGGPATIPLTQQQVVDHYGWMTNTEFVDMLAVANALPGPIATKIAAFAGYQEAGWLGLIVATIGTVAPSAIAIIILLKILNHFKQSSVVKGMTMLVQPVIAVMMIQLTWQFSSVSFDSIGMWQSIFIGVISLIAIVWWKIHPAIMIVAAFVYGGVVLPFLMA</sequence>
<reference evidence="8 9" key="1">
    <citation type="submission" date="2021-03" db="EMBL/GenBank/DDBJ databases">
        <title>Antimicrobial resistance genes in bacteria isolated from Japanese honey, and their potential for conferring macrolide and lincosamide resistance in the American foulbrood pathogen Paenibacillus larvae.</title>
        <authorList>
            <person name="Okamoto M."/>
            <person name="Kumagai M."/>
            <person name="Kanamori H."/>
            <person name="Takamatsu D."/>
        </authorList>
    </citation>
    <scope>NUCLEOTIDE SEQUENCE [LARGE SCALE GENOMIC DNA]</scope>
    <source>
        <strain evidence="8 9">J6TS1</strain>
    </source>
</reference>
<evidence type="ECO:0000256" key="4">
    <source>
        <dbReference type="ARBA" id="ARBA00022692"/>
    </source>
</evidence>
<evidence type="ECO:0000256" key="3">
    <source>
        <dbReference type="ARBA" id="ARBA00022475"/>
    </source>
</evidence>
<comment type="subcellular location">
    <subcellularLocation>
        <location evidence="1">Cell membrane</location>
        <topology evidence="1">Multi-pass membrane protein</topology>
    </subcellularLocation>
</comment>
<dbReference type="PANTHER" id="PTHR43663">
    <property type="entry name" value="CHROMATE TRANSPORT PROTEIN-RELATED"/>
    <property type="match status" value="1"/>
</dbReference>
<organism evidence="8 9">
    <name type="scientific">Siminovitchia terrae</name>
    <name type="common">Bacillus terrae</name>
    <dbReference type="NCBI Taxonomy" id="1914933"/>
    <lineage>
        <taxon>Bacteria</taxon>
        <taxon>Bacillati</taxon>
        <taxon>Bacillota</taxon>
        <taxon>Bacilli</taxon>
        <taxon>Bacillales</taxon>
        <taxon>Bacillaceae</taxon>
        <taxon>Siminovitchia</taxon>
    </lineage>
</organism>
<protein>
    <submittedName>
        <fullName evidence="8">Transporter YwrA</fullName>
    </submittedName>
</protein>
<accession>A0ABQ4KU28</accession>
<evidence type="ECO:0000256" key="6">
    <source>
        <dbReference type="ARBA" id="ARBA00023136"/>
    </source>
</evidence>
<keyword evidence="6 7" id="KW-0472">Membrane</keyword>
<dbReference type="Pfam" id="PF02417">
    <property type="entry name" value="Chromate_transp"/>
    <property type="match status" value="1"/>
</dbReference>
<gene>
    <name evidence="8" type="primary">ywrA</name>
    <name evidence="8" type="ORF">J6TS1_14210</name>
</gene>
<keyword evidence="4 7" id="KW-0812">Transmembrane</keyword>
<evidence type="ECO:0000256" key="7">
    <source>
        <dbReference type="SAM" id="Phobius"/>
    </source>
</evidence>
<dbReference type="InterPro" id="IPR003370">
    <property type="entry name" value="Chromate_transpt"/>
</dbReference>
<feature type="transmembrane region" description="Helical" evidence="7">
    <location>
        <begin position="7"/>
        <end position="26"/>
    </location>
</feature>
<dbReference type="EMBL" id="BORJ01000003">
    <property type="protein sequence ID" value="GIN95551.1"/>
    <property type="molecule type" value="Genomic_DNA"/>
</dbReference>
<feature type="transmembrane region" description="Helical" evidence="7">
    <location>
        <begin position="74"/>
        <end position="96"/>
    </location>
</feature>
<keyword evidence="3" id="KW-1003">Cell membrane</keyword>
<keyword evidence="9" id="KW-1185">Reference proteome</keyword>
<dbReference type="PANTHER" id="PTHR43663:SF1">
    <property type="entry name" value="CHROMATE TRANSPORTER"/>
    <property type="match status" value="1"/>
</dbReference>
<feature type="transmembrane region" description="Helical" evidence="7">
    <location>
        <begin position="140"/>
        <end position="157"/>
    </location>
</feature>
<evidence type="ECO:0000256" key="1">
    <source>
        <dbReference type="ARBA" id="ARBA00004651"/>
    </source>
</evidence>
<dbReference type="Proteomes" id="UP000680670">
    <property type="component" value="Unassembled WGS sequence"/>
</dbReference>
<feature type="transmembrane region" description="Helical" evidence="7">
    <location>
        <begin position="162"/>
        <end position="180"/>
    </location>
</feature>
<keyword evidence="5 7" id="KW-1133">Transmembrane helix</keyword>
<evidence type="ECO:0000313" key="8">
    <source>
        <dbReference type="EMBL" id="GIN95551.1"/>
    </source>
</evidence>
<evidence type="ECO:0000256" key="5">
    <source>
        <dbReference type="ARBA" id="ARBA00022989"/>
    </source>
</evidence>
<proteinExistence type="inferred from homology"/>
<comment type="caution">
    <text evidence="8">The sequence shown here is derived from an EMBL/GenBank/DDBJ whole genome shotgun (WGS) entry which is preliminary data.</text>
</comment>
<name>A0ABQ4KU28_SIMTE</name>
<evidence type="ECO:0000256" key="2">
    <source>
        <dbReference type="ARBA" id="ARBA00005262"/>
    </source>
</evidence>